<reference evidence="3" key="1">
    <citation type="submission" date="2022-10" db="EMBL/GenBank/DDBJ databases">
        <title>Genome sequence of Actinomyces israelii ATCC 10048.</title>
        <authorList>
            <person name="Watt R.M."/>
            <person name="Tong W.M."/>
        </authorList>
    </citation>
    <scope>NUCLEOTIDE SEQUENCE</scope>
    <source>
        <strain evidence="3">ATCC 10048</strain>
    </source>
</reference>
<dbReference type="EMBL" id="JAPTMY010000012">
    <property type="protein sequence ID" value="MCZ0857806.1"/>
    <property type="molecule type" value="Genomic_DNA"/>
</dbReference>
<keyword evidence="2" id="KW-0812">Transmembrane</keyword>
<evidence type="ECO:0008006" key="5">
    <source>
        <dbReference type="Google" id="ProtNLM"/>
    </source>
</evidence>
<feature type="compositionally biased region" description="Pro residues" evidence="1">
    <location>
        <begin position="1"/>
        <end position="16"/>
    </location>
</feature>
<protein>
    <recommendedName>
        <fullName evidence="5">Collagen-like protein</fullName>
    </recommendedName>
</protein>
<evidence type="ECO:0000256" key="1">
    <source>
        <dbReference type="SAM" id="MobiDB-lite"/>
    </source>
</evidence>
<comment type="caution">
    <text evidence="3">The sequence shown here is derived from an EMBL/GenBank/DDBJ whole genome shotgun (WGS) entry which is preliminary data.</text>
</comment>
<feature type="compositionally biased region" description="Low complexity" evidence="1">
    <location>
        <begin position="17"/>
        <end position="26"/>
    </location>
</feature>
<feature type="region of interest" description="Disordered" evidence="1">
    <location>
        <begin position="1"/>
        <end position="28"/>
    </location>
</feature>
<organism evidence="3 4">
    <name type="scientific">Actinomyces israelii</name>
    <dbReference type="NCBI Taxonomy" id="1659"/>
    <lineage>
        <taxon>Bacteria</taxon>
        <taxon>Bacillati</taxon>
        <taxon>Actinomycetota</taxon>
        <taxon>Actinomycetes</taxon>
        <taxon>Actinomycetales</taxon>
        <taxon>Actinomycetaceae</taxon>
        <taxon>Actinomyces</taxon>
    </lineage>
</organism>
<keyword evidence="2" id="KW-0472">Membrane</keyword>
<dbReference type="RefSeq" id="WP_268917326.1">
    <property type="nucleotide sequence ID" value="NZ_CP124548.1"/>
</dbReference>
<keyword evidence="2" id="KW-1133">Transmembrane helix</keyword>
<name>A0ABT4I8F7_9ACTO</name>
<evidence type="ECO:0000313" key="3">
    <source>
        <dbReference type="EMBL" id="MCZ0857806.1"/>
    </source>
</evidence>
<gene>
    <name evidence="3" type="ORF">OHJ16_07080</name>
</gene>
<keyword evidence="4" id="KW-1185">Reference proteome</keyword>
<proteinExistence type="predicted"/>
<evidence type="ECO:0000256" key="2">
    <source>
        <dbReference type="SAM" id="Phobius"/>
    </source>
</evidence>
<sequence>MTQPPNPGQPYIPPTSAPSAPGAPGAYNPQQFAAQNTQYVPTGAVPQQPGMAPAGDSVFTNLFDAGRSFAAKYGTIVMIVGTIGFALSWLYTSYKAGVSLSFSSLSGSEFDVGKFLIDLLVNLPWVLTEILGLRLVLEIAAKVGGPAGGRQG</sequence>
<evidence type="ECO:0000313" key="4">
    <source>
        <dbReference type="Proteomes" id="UP001072034"/>
    </source>
</evidence>
<dbReference type="Proteomes" id="UP001072034">
    <property type="component" value="Unassembled WGS sequence"/>
</dbReference>
<accession>A0ABT4I8F7</accession>
<feature type="transmembrane region" description="Helical" evidence="2">
    <location>
        <begin position="73"/>
        <end position="92"/>
    </location>
</feature>